<feature type="signal peptide" evidence="1">
    <location>
        <begin position="1"/>
        <end position="18"/>
    </location>
</feature>
<protein>
    <recommendedName>
        <fullName evidence="4">Secreted protein</fullName>
    </recommendedName>
</protein>
<sequence length="127" mass="14082">MHHFAVSLGSLVLRLAHAPWMSFVLPLRPSISTPATQLCISSQMEESSSNTTCHVLRGHESLEGFTNQEKMHELKESRLYCTSSRLLQDLPDLSGRLSGLPALLPAFPHSLAASRFFWSLPRCQGHG</sequence>
<organism evidence="2 3">
    <name type="scientific">Citrullus colocynthis</name>
    <name type="common">colocynth</name>
    <dbReference type="NCBI Taxonomy" id="252529"/>
    <lineage>
        <taxon>Eukaryota</taxon>
        <taxon>Viridiplantae</taxon>
        <taxon>Streptophyta</taxon>
        <taxon>Embryophyta</taxon>
        <taxon>Tracheophyta</taxon>
        <taxon>Spermatophyta</taxon>
        <taxon>Magnoliopsida</taxon>
        <taxon>eudicotyledons</taxon>
        <taxon>Gunneridae</taxon>
        <taxon>Pentapetalae</taxon>
        <taxon>rosids</taxon>
        <taxon>fabids</taxon>
        <taxon>Cucurbitales</taxon>
        <taxon>Cucurbitaceae</taxon>
        <taxon>Benincaseae</taxon>
        <taxon>Citrullus</taxon>
    </lineage>
</organism>
<evidence type="ECO:0000256" key="1">
    <source>
        <dbReference type="SAM" id="SignalP"/>
    </source>
</evidence>
<reference evidence="2 3" key="1">
    <citation type="submission" date="2024-03" db="EMBL/GenBank/DDBJ databases">
        <authorList>
            <person name="Gkanogiannis A."/>
            <person name="Becerra Lopez-Lavalle L."/>
        </authorList>
    </citation>
    <scope>NUCLEOTIDE SEQUENCE [LARGE SCALE GENOMIC DNA]</scope>
</reference>
<keyword evidence="3" id="KW-1185">Reference proteome</keyword>
<evidence type="ECO:0000313" key="3">
    <source>
        <dbReference type="Proteomes" id="UP001642487"/>
    </source>
</evidence>
<evidence type="ECO:0000313" key="2">
    <source>
        <dbReference type="EMBL" id="CAK9311705.1"/>
    </source>
</evidence>
<name>A0ABP0XYB6_9ROSI</name>
<gene>
    <name evidence="2" type="ORF">CITCOLO1_LOCUS3370</name>
</gene>
<dbReference type="Proteomes" id="UP001642487">
    <property type="component" value="Chromosome 10"/>
</dbReference>
<dbReference type="EMBL" id="OZ021744">
    <property type="protein sequence ID" value="CAK9311705.1"/>
    <property type="molecule type" value="Genomic_DNA"/>
</dbReference>
<keyword evidence="1" id="KW-0732">Signal</keyword>
<evidence type="ECO:0008006" key="4">
    <source>
        <dbReference type="Google" id="ProtNLM"/>
    </source>
</evidence>
<accession>A0ABP0XYB6</accession>
<feature type="chain" id="PRO_5045784324" description="Secreted protein" evidence="1">
    <location>
        <begin position="19"/>
        <end position="127"/>
    </location>
</feature>
<proteinExistence type="predicted"/>